<keyword evidence="4" id="KW-0238">DNA-binding</keyword>
<evidence type="ECO:0000256" key="3">
    <source>
        <dbReference type="ARBA" id="ARBA00023015"/>
    </source>
</evidence>
<dbReference type="FunFam" id="1.10.10.60:FF:000015">
    <property type="entry name" value="Transcription factor RAX3"/>
    <property type="match status" value="1"/>
</dbReference>
<dbReference type="PANTHER" id="PTHR48000:SF46">
    <property type="entry name" value="TRANSCRIPTION FACTOR MYB36"/>
    <property type="match status" value="1"/>
</dbReference>
<evidence type="ECO:0000256" key="6">
    <source>
        <dbReference type="ARBA" id="ARBA00023242"/>
    </source>
</evidence>
<feature type="domain" description="HTH myb-type" evidence="8">
    <location>
        <begin position="63"/>
        <end position="117"/>
    </location>
</feature>
<dbReference type="PROSITE" id="PS50090">
    <property type="entry name" value="MYB_LIKE"/>
    <property type="match status" value="2"/>
</dbReference>
<keyword evidence="3" id="KW-0805">Transcription regulation</keyword>
<dbReference type="PANTHER" id="PTHR48000">
    <property type="entry name" value="OS09G0431300 PROTEIN"/>
    <property type="match status" value="1"/>
</dbReference>
<accession>A0AAN7KAF6</accession>
<dbReference type="PROSITE" id="PS51294">
    <property type="entry name" value="HTH_MYB"/>
    <property type="match status" value="2"/>
</dbReference>
<evidence type="ECO:0000313" key="10">
    <source>
        <dbReference type="Proteomes" id="UP001345219"/>
    </source>
</evidence>
<dbReference type="EMBL" id="JAXIOK010000010">
    <property type="protein sequence ID" value="KAK4760686.1"/>
    <property type="molecule type" value="Genomic_DNA"/>
</dbReference>
<evidence type="ECO:0000259" key="8">
    <source>
        <dbReference type="PROSITE" id="PS51294"/>
    </source>
</evidence>
<feature type="domain" description="HTH myb-type" evidence="8">
    <location>
        <begin position="9"/>
        <end position="62"/>
    </location>
</feature>
<reference evidence="9 10" key="1">
    <citation type="journal article" date="2023" name="Hortic Res">
        <title>Pangenome of water caltrop reveals structural variations and asymmetric subgenome divergence after allopolyploidization.</title>
        <authorList>
            <person name="Zhang X."/>
            <person name="Chen Y."/>
            <person name="Wang L."/>
            <person name="Yuan Y."/>
            <person name="Fang M."/>
            <person name="Shi L."/>
            <person name="Lu R."/>
            <person name="Comes H.P."/>
            <person name="Ma Y."/>
            <person name="Chen Y."/>
            <person name="Huang G."/>
            <person name="Zhou Y."/>
            <person name="Zheng Z."/>
            <person name="Qiu Y."/>
        </authorList>
    </citation>
    <scope>NUCLEOTIDE SEQUENCE [LARGE SCALE GENOMIC DNA]</scope>
    <source>
        <tissue evidence="9">Roots</tissue>
    </source>
</reference>
<keyword evidence="2" id="KW-0677">Repeat</keyword>
<keyword evidence="10" id="KW-1185">Reference proteome</keyword>
<sequence>MGRAPCCDKENVKKGPWSPEEDAQLKAYIEKYGTGGNWIALPQKIGIKRCGKSCRLRWLNYLRPNIKHGGFSEEEDNIICNLYISIGSRWSIIAAQLPGRTDNDIKNYWNTRLKKKILGRKKQCDRRRLPFSDNKEASSSENSVLPPALSNSALERLQLHMRLQKLNSPLSLYNNPALWPKIHLLHDDEKTVGNLVQTDLRPFYEPVITPDSIPPTPAPQETSPGIEQMLHGNNISMEEPTHGISSLIQGEHQMDGTLGNIYCSTPGENGFMPHESVQHHQMMLEFDCFEGILGDSSSWDDSSDSVDVQVGGTMFQGYETGYNSI</sequence>
<dbReference type="SMART" id="SM00717">
    <property type="entry name" value="SANT"/>
    <property type="match status" value="2"/>
</dbReference>
<dbReference type="Proteomes" id="UP001345219">
    <property type="component" value="Chromosome 5"/>
</dbReference>
<dbReference type="AlphaFoldDB" id="A0AAN7KAF6"/>
<protein>
    <submittedName>
        <fullName evidence="9">Uncharacterized protein</fullName>
    </submittedName>
</protein>
<comment type="subcellular location">
    <subcellularLocation>
        <location evidence="1">Nucleus</location>
    </subcellularLocation>
</comment>
<evidence type="ECO:0000256" key="2">
    <source>
        <dbReference type="ARBA" id="ARBA00022737"/>
    </source>
</evidence>
<dbReference type="Pfam" id="PF00249">
    <property type="entry name" value="Myb_DNA-binding"/>
    <property type="match status" value="2"/>
</dbReference>
<dbReference type="InterPro" id="IPR001005">
    <property type="entry name" value="SANT/Myb"/>
</dbReference>
<keyword evidence="5" id="KW-0804">Transcription</keyword>
<comment type="caution">
    <text evidence="9">The sequence shown here is derived from an EMBL/GenBank/DDBJ whole genome shotgun (WGS) entry which is preliminary data.</text>
</comment>
<evidence type="ECO:0000259" key="7">
    <source>
        <dbReference type="PROSITE" id="PS50090"/>
    </source>
</evidence>
<name>A0AAN7KAF6_9MYRT</name>
<dbReference type="InterPro" id="IPR009057">
    <property type="entry name" value="Homeodomain-like_sf"/>
</dbReference>
<dbReference type="Gene3D" id="1.10.10.60">
    <property type="entry name" value="Homeodomain-like"/>
    <property type="match status" value="2"/>
</dbReference>
<dbReference type="GO" id="GO:0003677">
    <property type="term" value="F:DNA binding"/>
    <property type="evidence" value="ECO:0007669"/>
    <property type="project" value="UniProtKB-KW"/>
</dbReference>
<evidence type="ECO:0000256" key="5">
    <source>
        <dbReference type="ARBA" id="ARBA00023163"/>
    </source>
</evidence>
<dbReference type="FunFam" id="1.10.10.60:FF:000222">
    <property type="entry name" value="Transcription factor MYB36"/>
    <property type="match status" value="1"/>
</dbReference>
<dbReference type="CDD" id="cd00167">
    <property type="entry name" value="SANT"/>
    <property type="match status" value="2"/>
</dbReference>
<organism evidence="9 10">
    <name type="scientific">Trapa incisa</name>
    <dbReference type="NCBI Taxonomy" id="236973"/>
    <lineage>
        <taxon>Eukaryota</taxon>
        <taxon>Viridiplantae</taxon>
        <taxon>Streptophyta</taxon>
        <taxon>Embryophyta</taxon>
        <taxon>Tracheophyta</taxon>
        <taxon>Spermatophyta</taxon>
        <taxon>Magnoliopsida</taxon>
        <taxon>eudicotyledons</taxon>
        <taxon>Gunneridae</taxon>
        <taxon>Pentapetalae</taxon>
        <taxon>rosids</taxon>
        <taxon>malvids</taxon>
        <taxon>Myrtales</taxon>
        <taxon>Lythraceae</taxon>
        <taxon>Trapa</taxon>
    </lineage>
</organism>
<evidence type="ECO:0000313" key="9">
    <source>
        <dbReference type="EMBL" id="KAK4760686.1"/>
    </source>
</evidence>
<evidence type="ECO:0000256" key="1">
    <source>
        <dbReference type="ARBA" id="ARBA00004123"/>
    </source>
</evidence>
<dbReference type="GO" id="GO:0005634">
    <property type="term" value="C:nucleus"/>
    <property type="evidence" value="ECO:0007669"/>
    <property type="project" value="UniProtKB-SubCell"/>
</dbReference>
<dbReference type="InterPro" id="IPR017930">
    <property type="entry name" value="Myb_dom"/>
</dbReference>
<proteinExistence type="predicted"/>
<dbReference type="SUPFAM" id="SSF46689">
    <property type="entry name" value="Homeodomain-like"/>
    <property type="match status" value="1"/>
</dbReference>
<evidence type="ECO:0000256" key="4">
    <source>
        <dbReference type="ARBA" id="ARBA00023125"/>
    </source>
</evidence>
<keyword evidence="6" id="KW-0539">Nucleus</keyword>
<gene>
    <name evidence="9" type="ORF">SAY87_005579</name>
</gene>
<feature type="domain" description="Myb-like" evidence="7">
    <location>
        <begin position="9"/>
        <end position="62"/>
    </location>
</feature>
<feature type="domain" description="Myb-like" evidence="7">
    <location>
        <begin position="63"/>
        <end position="113"/>
    </location>
</feature>